<feature type="domain" description="Acyl-ACP thioesterase N-terminal hotdog" evidence="8">
    <location>
        <begin position="14"/>
        <end position="135"/>
    </location>
</feature>
<evidence type="ECO:0000256" key="7">
    <source>
        <dbReference type="ARBA" id="ARBA00023160"/>
    </source>
</evidence>
<sequence>MTELTEQQLTLFTPYSITSADTDMNARLRLGAMVNLLIQSAIGSAERLGFGFGDLSQQHLFWVLRNLTVEIYRPVSWSEELVVETWPKDIEGILYLRDFVVRDRKGGVVARATSGWLAIDRTSKRPKRFNPEQMQYFTHLREKHALGYSPERLNEVSGCDEFFVTPTFFDIDLNRHVTSTRYIDWMVDTLPLEFLLERNPVRLSINYLKETMLGSSIKLVRCTKEPSIFEFEGINETAGASAFRGRIEYASI</sequence>
<dbReference type="OrthoDB" id="9801517at2"/>
<proteinExistence type="inferred from homology"/>
<organism evidence="10 11">
    <name type="scientific">Acetobacteroides hydrogenigenes</name>
    <dbReference type="NCBI Taxonomy" id="979970"/>
    <lineage>
        <taxon>Bacteria</taxon>
        <taxon>Pseudomonadati</taxon>
        <taxon>Bacteroidota</taxon>
        <taxon>Bacteroidia</taxon>
        <taxon>Bacteroidales</taxon>
        <taxon>Rikenellaceae</taxon>
        <taxon>Acetobacteroides</taxon>
    </lineage>
</organism>
<accession>A0A4V2RPU6</accession>
<dbReference type="InterPro" id="IPR002864">
    <property type="entry name" value="Acyl-ACP_thioesterase_NHD"/>
</dbReference>
<evidence type="ECO:0000313" key="11">
    <source>
        <dbReference type="Proteomes" id="UP000294830"/>
    </source>
</evidence>
<dbReference type="InterPro" id="IPR049427">
    <property type="entry name" value="Acyl-ACP_TE_C"/>
</dbReference>
<dbReference type="SUPFAM" id="SSF54637">
    <property type="entry name" value="Thioesterase/thiol ester dehydrase-isomerase"/>
    <property type="match status" value="2"/>
</dbReference>
<keyword evidence="11" id="KW-1185">Reference proteome</keyword>
<keyword evidence="6" id="KW-0443">Lipid metabolism</keyword>
<evidence type="ECO:0000256" key="5">
    <source>
        <dbReference type="ARBA" id="ARBA00022946"/>
    </source>
</evidence>
<dbReference type="AlphaFoldDB" id="A0A4V2RPU6"/>
<keyword evidence="5" id="KW-0809">Transit peptide</keyword>
<name>A0A4V2RPU6_9BACT</name>
<gene>
    <name evidence="10" type="ORF">CLV25_105162</name>
</gene>
<protein>
    <submittedName>
        <fullName evidence="10">Acyl-ACP thioesterase</fullName>
    </submittedName>
</protein>
<dbReference type="GO" id="GO:0000036">
    <property type="term" value="F:acyl carrier activity"/>
    <property type="evidence" value="ECO:0007669"/>
    <property type="project" value="TreeGrafter"/>
</dbReference>
<evidence type="ECO:0000256" key="4">
    <source>
        <dbReference type="ARBA" id="ARBA00022832"/>
    </source>
</evidence>
<keyword evidence="4" id="KW-0276">Fatty acid metabolism</keyword>
<dbReference type="Proteomes" id="UP000294830">
    <property type="component" value="Unassembled WGS sequence"/>
</dbReference>
<evidence type="ECO:0000256" key="2">
    <source>
        <dbReference type="ARBA" id="ARBA00022516"/>
    </source>
</evidence>
<dbReference type="RefSeq" id="WP_131838973.1">
    <property type="nucleotide sequence ID" value="NZ_SLWB01000005.1"/>
</dbReference>
<feature type="domain" description="Acyl-ACP thioesterase-like C-terminal" evidence="9">
    <location>
        <begin position="165"/>
        <end position="247"/>
    </location>
</feature>
<evidence type="ECO:0000259" key="9">
    <source>
        <dbReference type="Pfam" id="PF20791"/>
    </source>
</evidence>
<dbReference type="GO" id="GO:0016297">
    <property type="term" value="F:fatty acyl-[ACP] hydrolase activity"/>
    <property type="evidence" value="ECO:0007669"/>
    <property type="project" value="InterPro"/>
</dbReference>
<comment type="caution">
    <text evidence="10">The sequence shown here is derived from an EMBL/GenBank/DDBJ whole genome shotgun (WGS) entry which is preliminary data.</text>
</comment>
<reference evidence="10 11" key="1">
    <citation type="submission" date="2019-03" db="EMBL/GenBank/DDBJ databases">
        <title>Genomic Encyclopedia of Archaeal and Bacterial Type Strains, Phase II (KMG-II): from individual species to whole genera.</title>
        <authorList>
            <person name="Goeker M."/>
        </authorList>
    </citation>
    <scope>NUCLEOTIDE SEQUENCE [LARGE SCALE GENOMIC DNA]</scope>
    <source>
        <strain evidence="10 11">RL-C</strain>
    </source>
</reference>
<evidence type="ECO:0000256" key="3">
    <source>
        <dbReference type="ARBA" id="ARBA00022801"/>
    </source>
</evidence>
<evidence type="ECO:0000256" key="1">
    <source>
        <dbReference type="ARBA" id="ARBA00006500"/>
    </source>
</evidence>
<dbReference type="PANTHER" id="PTHR31727:SF6">
    <property type="entry name" value="OLEOYL-ACYL CARRIER PROTEIN THIOESTERASE 1, CHLOROPLASTIC"/>
    <property type="match status" value="1"/>
</dbReference>
<dbReference type="Pfam" id="PF01643">
    <property type="entry name" value="Acyl-ACP_TE"/>
    <property type="match status" value="1"/>
</dbReference>
<dbReference type="InterPro" id="IPR029069">
    <property type="entry name" value="HotDog_dom_sf"/>
</dbReference>
<keyword evidence="3" id="KW-0378">Hydrolase</keyword>
<evidence type="ECO:0000256" key="6">
    <source>
        <dbReference type="ARBA" id="ARBA00023098"/>
    </source>
</evidence>
<evidence type="ECO:0000313" key="10">
    <source>
        <dbReference type="EMBL" id="TCN68960.1"/>
    </source>
</evidence>
<dbReference type="InterPro" id="IPR045023">
    <property type="entry name" value="FATA/B"/>
</dbReference>
<dbReference type="Pfam" id="PF20791">
    <property type="entry name" value="Acyl-ACP_TE_C"/>
    <property type="match status" value="1"/>
</dbReference>
<keyword evidence="7" id="KW-0275">Fatty acid biosynthesis</keyword>
<evidence type="ECO:0000259" key="8">
    <source>
        <dbReference type="Pfam" id="PF01643"/>
    </source>
</evidence>
<keyword evidence="2" id="KW-0444">Lipid biosynthesis</keyword>
<dbReference type="PANTHER" id="PTHR31727">
    <property type="entry name" value="OLEOYL-ACYL CARRIER PROTEIN THIOESTERASE 1, CHLOROPLASTIC"/>
    <property type="match status" value="1"/>
</dbReference>
<comment type="similarity">
    <text evidence="1">Belongs to the acyl-ACP thioesterase family.</text>
</comment>
<dbReference type="CDD" id="cd00586">
    <property type="entry name" value="4HBT"/>
    <property type="match status" value="1"/>
</dbReference>
<dbReference type="EMBL" id="SLWB01000005">
    <property type="protein sequence ID" value="TCN68960.1"/>
    <property type="molecule type" value="Genomic_DNA"/>
</dbReference>
<dbReference type="Gene3D" id="3.10.129.10">
    <property type="entry name" value="Hotdog Thioesterase"/>
    <property type="match status" value="2"/>
</dbReference>